<evidence type="ECO:0000259" key="6">
    <source>
        <dbReference type="Pfam" id="PF13086"/>
    </source>
</evidence>
<dbReference type="SUPFAM" id="SSF52540">
    <property type="entry name" value="P-loop containing nucleoside triphosphate hydrolases"/>
    <property type="match status" value="1"/>
</dbReference>
<reference evidence="8" key="1">
    <citation type="submission" date="2021-06" db="EMBL/GenBank/DDBJ databases">
        <title>Halomicroarcula sp. F24A a new haloarchaeum isolated from saline soil.</title>
        <authorList>
            <person name="Duran-Viseras A."/>
            <person name="Sanchez-Porro C."/>
            <person name="Ventosa A."/>
        </authorList>
    </citation>
    <scope>NUCLEOTIDE SEQUENCE</scope>
    <source>
        <strain evidence="8">F24A</strain>
    </source>
</reference>
<evidence type="ECO:0000256" key="5">
    <source>
        <dbReference type="ARBA" id="ARBA00022840"/>
    </source>
</evidence>
<evidence type="ECO:0000256" key="3">
    <source>
        <dbReference type="ARBA" id="ARBA00022801"/>
    </source>
</evidence>
<evidence type="ECO:0000256" key="4">
    <source>
        <dbReference type="ARBA" id="ARBA00022806"/>
    </source>
</evidence>
<feature type="domain" description="DNA2/NAM7 helicase helicase" evidence="6">
    <location>
        <begin position="351"/>
        <end position="445"/>
    </location>
</feature>
<dbReference type="GO" id="GO:0016787">
    <property type="term" value="F:hydrolase activity"/>
    <property type="evidence" value="ECO:0007669"/>
    <property type="project" value="UniProtKB-KW"/>
</dbReference>
<dbReference type="CDD" id="cd18808">
    <property type="entry name" value="SF1_C_Upf1"/>
    <property type="match status" value="1"/>
</dbReference>
<proteinExistence type="inferred from homology"/>
<dbReference type="GO" id="GO:0005694">
    <property type="term" value="C:chromosome"/>
    <property type="evidence" value="ECO:0007669"/>
    <property type="project" value="UniProtKB-ARBA"/>
</dbReference>
<dbReference type="GO" id="GO:0043139">
    <property type="term" value="F:5'-3' DNA helicase activity"/>
    <property type="evidence" value="ECO:0007669"/>
    <property type="project" value="TreeGrafter"/>
</dbReference>
<comment type="similarity">
    <text evidence="1">Belongs to the DNA2/NAM7 helicase family.</text>
</comment>
<comment type="caution">
    <text evidence="8">The sequence shown here is derived from an EMBL/GenBank/DDBJ whole genome shotgun (WGS) entry which is preliminary data.</text>
</comment>
<dbReference type="InterPro" id="IPR041677">
    <property type="entry name" value="DNA2/NAM7_AAA_11"/>
</dbReference>
<dbReference type="PANTHER" id="PTHR43788">
    <property type="entry name" value="DNA2/NAM7 HELICASE FAMILY MEMBER"/>
    <property type="match status" value="1"/>
</dbReference>
<feature type="domain" description="DNA2/NAM7 helicase-like C-terminal" evidence="7">
    <location>
        <begin position="526"/>
        <end position="714"/>
    </location>
</feature>
<keyword evidence="2" id="KW-0547">Nucleotide-binding</keyword>
<evidence type="ECO:0000313" key="9">
    <source>
        <dbReference type="Proteomes" id="UP000783863"/>
    </source>
</evidence>
<keyword evidence="3" id="KW-0378">Hydrolase</keyword>
<keyword evidence="9" id="KW-1185">Reference proteome</keyword>
<gene>
    <name evidence="8" type="ORF">EGD98_20380</name>
</gene>
<accession>A0A8J7YI65</accession>
<protein>
    <submittedName>
        <fullName evidence="8">AAA family ATPase</fullName>
    </submittedName>
</protein>
<keyword evidence="4" id="KW-0347">Helicase</keyword>
<dbReference type="InterPro" id="IPR041679">
    <property type="entry name" value="DNA2/NAM7-like_C"/>
</dbReference>
<dbReference type="Pfam" id="PF13086">
    <property type="entry name" value="AAA_11"/>
    <property type="match status" value="2"/>
</dbReference>
<dbReference type="PANTHER" id="PTHR43788:SF8">
    <property type="entry name" value="DNA-BINDING PROTEIN SMUBP-2"/>
    <property type="match status" value="1"/>
</dbReference>
<evidence type="ECO:0000259" key="7">
    <source>
        <dbReference type="Pfam" id="PF13087"/>
    </source>
</evidence>
<dbReference type="AlphaFoldDB" id="A0A8J7YI65"/>
<evidence type="ECO:0000256" key="1">
    <source>
        <dbReference type="ARBA" id="ARBA00007913"/>
    </source>
</evidence>
<evidence type="ECO:0000313" key="8">
    <source>
        <dbReference type="EMBL" id="MBX0306007.1"/>
    </source>
</evidence>
<dbReference type="RefSeq" id="WP_220590203.1">
    <property type="nucleotide sequence ID" value="NZ_RKLQ01000007.1"/>
</dbReference>
<dbReference type="InterPro" id="IPR050534">
    <property type="entry name" value="Coronavir_polyprotein_1ab"/>
</dbReference>
<dbReference type="Proteomes" id="UP000783863">
    <property type="component" value="Unassembled WGS sequence"/>
</dbReference>
<dbReference type="Gene3D" id="2.40.30.270">
    <property type="match status" value="1"/>
</dbReference>
<dbReference type="InterPro" id="IPR047187">
    <property type="entry name" value="SF1_C_Upf1"/>
</dbReference>
<keyword evidence="5" id="KW-0067">ATP-binding</keyword>
<dbReference type="FunFam" id="3.40.50.300:FF:000326">
    <property type="entry name" value="P-loop containing nucleoside triphosphate hydrolase"/>
    <property type="match status" value="1"/>
</dbReference>
<dbReference type="Pfam" id="PF13087">
    <property type="entry name" value="AAA_12"/>
    <property type="match status" value="1"/>
</dbReference>
<dbReference type="Gene3D" id="3.40.50.300">
    <property type="entry name" value="P-loop containing nucleotide triphosphate hydrolases"/>
    <property type="match status" value="3"/>
</dbReference>
<feature type="domain" description="DNA2/NAM7 helicase helicase" evidence="6">
    <location>
        <begin position="458"/>
        <end position="519"/>
    </location>
</feature>
<evidence type="ECO:0000256" key="2">
    <source>
        <dbReference type="ARBA" id="ARBA00022741"/>
    </source>
</evidence>
<dbReference type="EMBL" id="RKLQ01000007">
    <property type="protein sequence ID" value="MBX0306007.1"/>
    <property type="molecule type" value="Genomic_DNA"/>
</dbReference>
<sequence>MGVCLADVADEFERLDTSLVDGNSLQIDMEGTTLEFSMEHVRRSCAAHDSLIDADGRVMIPLHEPDSAELTGEYLLYSESALIPAYGVFDTSQNTTRRIGVDAIDETKYRWLVRFWTAHFEPDVVPSYVDQTSAGPESKAVVNPTEKLTDVDAQQFYDHLLEFVADMRDAERDEMRSAFDSLSYDRFRRQHDAIPVGLPIRYTEMDAGGDICTIIVPKEKMQRSIPAAFGLYPDNEVMIDILNAGDVSLADSQRAALPVEGRSKKIHTNTITVVLDSSGTNSDAKTGLQKVFDADTGAVGVGKLHNAVPYDREEAAIKTTREKDEKSAVVTGNDPVLYDPSRARDVSFPSLNEYQSDAAERALAAEHIHCIHGPPGTGKTRTLIALTRALAREGKKVLTCAHSNQATDNLIVGTSTMDTVDSDSLHAAALEGELSVARVGNGSRNALVNERYVGKSSSSADVVAATMSSAAQFDTDEFDVAIVDEASQASIPATLIPFSAAERTILAGDHKQLPPYASSELEQREMEVSLFEHLMDRYGSHVSTLLRRQYRMNEEIATFSNEAFYDGQLTTAARNQHWTRSGLSPIVAFDVSGSEQMSHGHSYRNEAEAEVVAAEVYKSIKKGIAPDEIGVLTPYRGQIGAIKDAMNRLDGKTPPVKVDTIDSFQGSERSTIIVSFVRSNEAGRTGFLTFPNEGERRLNVALTRAKHRLVLVGDWDTLRTQTDRPSCVDTYDALWSYLKQRDAVSEREG</sequence>
<dbReference type="InterPro" id="IPR027417">
    <property type="entry name" value="P-loop_NTPase"/>
</dbReference>
<dbReference type="GO" id="GO:0005524">
    <property type="term" value="F:ATP binding"/>
    <property type="evidence" value="ECO:0007669"/>
    <property type="project" value="UniProtKB-KW"/>
</dbReference>
<name>A0A8J7YI65_9EURY</name>
<organism evidence="8 9">
    <name type="scientific">Haloarcula salinisoli</name>
    <dbReference type="NCBI Taxonomy" id="2487746"/>
    <lineage>
        <taxon>Archaea</taxon>
        <taxon>Methanobacteriati</taxon>
        <taxon>Methanobacteriota</taxon>
        <taxon>Stenosarchaea group</taxon>
        <taxon>Halobacteria</taxon>
        <taxon>Halobacteriales</taxon>
        <taxon>Haloarculaceae</taxon>
        <taxon>Haloarcula</taxon>
    </lineage>
</organism>